<proteinExistence type="predicted"/>
<name>A0A8S5R6X6_9VIRU</name>
<reference evidence="1" key="1">
    <citation type="journal article" date="2021" name="Proc. Natl. Acad. Sci. U.S.A.">
        <title>A Catalog of Tens of Thousands of Viruses from Human Metagenomes Reveals Hidden Associations with Chronic Diseases.</title>
        <authorList>
            <person name="Tisza M.J."/>
            <person name="Buck C.B."/>
        </authorList>
    </citation>
    <scope>NUCLEOTIDE SEQUENCE</scope>
    <source>
        <strain evidence="1">Ct6Ax4</strain>
    </source>
</reference>
<organism evidence="1">
    <name type="scientific">virus sp. ct6Ax4</name>
    <dbReference type="NCBI Taxonomy" id="2826791"/>
    <lineage>
        <taxon>Viruses</taxon>
    </lineage>
</organism>
<accession>A0A8S5R6X6</accession>
<sequence>MYKIFNLLYISPLLPFNSVKISPSVGAPELMMIIVPKDATIRSFQ</sequence>
<evidence type="ECO:0000313" key="1">
    <source>
        <dbReference type="EMBL" id="DAE26914.1"/>
    </source>
</evidence>
<dbReference type="EMBL" id="BK015824">
    <property type="protein sequence ID" value="DAE26914.1"/>
    <property type="molecule type" value="Genomic_DNA"/>
</dbReference>
<protein>
    <submittedName>
        <fullName evidence="1">Uncharacterized protein</fullName>
    </submittedName>
</protein>